<sequence>MSYSNDNREENWSGKAPKNGTEERPEGEAEDRGNYDGPPGMDPDGVIESNWDKIVDNFDEMKLKEKLLRGIYAYGFERPSAIQQRAILPCIMGHDVIAQAQSGTGKTATFAISLLQQIDIDANECQALVLAPTRELAQQIQKVVLALGDYMDAQCHACIGGTNVREDLRKLSQGVHVVVGTPGRVFDMINRRALKTNCIKVFVLDEADEMLSRGFKDQIYDVFKNLPAEVQVSESICVKVCDSNKVVILLSATMPADVMEVTNHFMRNPIRILVKKEELTLEGIKQFYVQVEREEWKLDTLCDLYDTLSITQAVIFCNTRRKVDWLTEKMHERDFTVSAMHGEMEQKERDVIMREFRSGSSRVLITTDLLARGIDVQQVSLVINYDLPNHRENYIHRIGRGGRFGRKGVAINFVTEEDWRVLRDIEQYYNTTIEAMPMNVADLI</sequence>
<dbReference type="Proteomes" id="UP000789390">
    <property type="component" value="Unassembled WGS sequence"/>
</dbReference>
<evidence type="ECO:0000256" key="7">
    <source>
        <dbReference type="ARBA" id="ARBA00022884"/>
    </source>
</evidence>
<feature type="compositionally biased region" description="Basic and acidic residues" evidence="15">
    <location>
        <begin position="1"/>
        <end position="12"/>
    </location>
</feature>
<comment type="caution">
    <text evidence="19">The sequence shown here is derived from an EMBL/GenBank/DDBJ whole genome shotgun (WGS) entry which is preliminary data.</text>
</comment>
<evidence type="ECO:0000313" key="20">
    <source>
        <dbReference type="Proteomes" id="UP000789390"/>
    </source>
</evidence>
<keyword evidence="5 14" id="KW-0347">Helicase</keyword>
<keyword evidence="4 14" id="KW-0378">Hydrolase</keyword>
<dbReference type="GO" id="GO:0003723">
    <property type="term" value="F:RNA binding"/>
    <property type="evidence" value="ECO:0007669"/>
    <property type="project" value="UniProtKB-KW"/>
</dbReference>
<dbReference type="InterPro" id="IPR014014">
    <property type="entry name" value="RNA_helicase_DEAD_Q_motif"/>
</dbReference>
<dbReference type="EMBL" id="CAKKLH010000014">
    <property type="protein sequence ID" value="CAH0099187.1"/>
    <property type="molecule type" value="Genomic_DNA"/>
</dbReference>
<evidence type="ECO:0000256" key="2">
    <source>
        <dbReference type="ARBA" id="ARBA00022540"/>
    </source>
</evidence>
<dbReference type="InterPro" id="IPR014001">
    <property type="entry name" value="Helicase_ATP-bd"/>
</dbReference>
<keyword evidence="3 14" id="KW-0547">Nucleotide-binding</keyword>
<dbReference type="Pfam" id="PF00271">
    <property type="entry name" value="Helicase_C"/>
    <property type="match status" value="1"/>
</dbReference>
<dbReference type="EC" id="3.6.4.13" evidence="1"/>
<dbReference type="Pfam" id="PF00270">
    <property type="entry name" value="DEAD"/>
    <property type="match status" value="1"/>
</dbReference>
<accession>A0A8J2RH31</accession>
<evidence type="ECO:0000256" key="10">
    <source>
        <dbReference type="ARBA" id="ARBA00024436"/>
    </source>
</evidence>
<feature type="domain" description="Helicase C-terminal" evidence="17">
    <location>
        <begin position="283"/>
        <end position="444"/>
    </location>
</feature>
<dbReference type="InterPro" id="IPR044728">
    <property type="entry name" value="EIF4A_DEADc"/>
</dbReference>
<dbReference type="PROSITE" id="PS51192">
    <property type="entry name" value="HELICASE_ATP_BIND_1"/>
    <property type="match status" value="1"/>
</dbReference>
<feature type="compositionally biased region" description="Basic and acidic residues" evidence="15">
    <location>
        <begin position="20"/>
        <end position="34"/>
    </location>
</feature>
<evidence type="ECO:0000256" key="5">
    <source>
        <dbReference type="ARBA" id="ARBA00022806"/>
    </source>
</evidence>
<name>A0A8J2RH31_9CRUS</name>
<dbReference type="FunFam" id="3.40.50.300:FF:000089">
    <property type="entry name" value="Eukaryotic initiation factor 4A-II"/>
    <property type="match status" value="1"/>
</dbReference>
<evidence type="ECO:0000259" key="16">
    <source>
        <dbReference type="PROSITE" id="PS51192"/>
    </source>
</evidence>
<keyword evidence="6 14" id="KW-0067">ATP-binding</keyword>
<evidence type="ECO:0000256" key="3">
    <source>
        <dbReference type="ARBA" id="ARBA00022741"/>
    </source>
</evidence>
<dbReference type="InterPro" id="IPR011545">
    <property type="entry name" value="DEAD/DEAH_box_helicase_dom"/>
</dbReference>
<evidence type="ECO:0000259" key="18">
    <source>
        <dbReference type="PROSITE" id="PS51195"/>
    </source>
</evidence>
<dbReference type="GO" id="GO:0016787">
    <property type="term" value="F:hydrolase activity"/>
    <property type="evidence" value="ECO:0007669"/>
    <property type="project" value="UniProtKB-KW"/>
</dbReference>
<evidence type="ECO:0000313" key="19">
    <source>
        <dbReference type="EMBL" id="CAH0099187.1"/>
    </source>
</evidence>
<dbReference type="CDD" id="cd18046">
    <property type="entry name" value="DEADc_EIF4AII_EIF4AI_DDX2"/>
    <property type="match status" value="1"/>
</dbReference>
<evidence type="ECO:0000259" key="17">
    <source>
        <dbReference type="PROSITE" id="PS51194"/>
    </source>
</evidence>
<dbReference type="InterPro" id="IPR027417">
    <property type="entry name" value="P-loop_NTPase"/>
</dbReference>
<evidence type="ECO:0000256" key="15">
    <source>
        <dbReference type="SAM" id="MobiDB-lite"/>
    </source>
</evidence>
<reference evidence="19" key="1">
    <citation type="submission" date="2021-11" db="EMBL/GenBank/DDBJ databases">
        <authorList>
            <person name="Schell T."/>
        </authorList>
    </citation>
    <scope>NUCLEOTIDE SEQUENCE</scope>
    <source>
        <strain evidence="19">M5</strain>
    </source>
</reference>
<dbReference type="InterPro" id="IPR000629">
    <property type="entry name" value="RNA-helicase_DEAD-box_CS"/>
</dbReference>
<evidence type="ECO:0000256" key="14">
    <source>
        <dbReference type="RuleBase" id="RU000492"/>
    </source>
</evidence>
<dbReference type="GO" id="GO:0003724">
    <property type="term" value="F:RNA helicase activity"/>
    <property type="evidence" value="ECO:0007669"/>
    <property type="project" value="UniProtKB-EC"/>
</dbReference>
<gene>
    <name evidence="19" type="ORF">DGAL_LOCUS1301</name>
</gene>
<feature type="short sequence motif" description="Q motif" evidence="13">
    <location>
        <begin position="56"/>
        <end position="84"/>
    </location>
</feature>
<dbReference type="OrthoDB" id="10265785at2759"/>
<dbReference type="SMART" id="SM00490">
    <property type="entry name" value="HELICc"/>
    <property type="match status" value="1"/>
</dbReference>
<proteinExistence type="inferred from homology"/>
<dbReference type="GO" id="GO:0003743">
    <property type="term" value="F:translation initiation factor activity"/>
    <property type="evidence" value="ECO:0007669"/>
    <property type="project" value="UniProtKB-KW"/>
</dbReference>
<evidence type="ECO:0000256" key="4">
    <source>
        <dbReference type="ARBA" id="ARBA00022801"/>
    </source>
</evidence>
<feature type="domain" description="DEAD-box RNA helicase Q" evidence="18">
    <location>
        <begin position="56"/>
        <end position="84"/>
    </location>
</feature>
<dbReference type="InterPro" id="IPR001650">
    <property type="entry name" value="Helicase_C-like"/>
</dbReference>
<keyword evidence="20" id="KW-1185">Reference proteome</keyword>
<evidence type="ECO:0000256" key="13">
    <source>
        <dbReference type="PROSITE-ProRule" id="PRU00552"/>
    </source>
</evidence>
<dbReference type="FunFam" id="3.40.50.300:FF:000031">
    <property type="entry name" value="Eukaryotic initiation factor 4A-III"/>
    <property type="match status" value="1"/>
</dbReference>
<evidence type="ECO:0000256" key="8">
    <source>
        <dbReference type="ARBA" id="ARBA00022917"/>
    </source>
</evidence>
<dbReference type="AlphaFoldDB" id="A0A8J2RH31"/>
<comment type="catalytic activity">
    <reaction evidence="12">
        <text>ATP + H2O = ADP + phosphate + H(+)</text>
        <dbReference type="Rhea" id="RHEA:13065"/>
        <dbReference type="ChEBI" id="CHEBI:15377"/>
        <dbReference type="ChEBI" id="CHEBI:15378"/>
        <dbReference type="ChEBI" id="CHEBI:30616"/>
        <dbReference type="ChEBI" id="CHEBI:43474"/>
        <dbReference type="ChEBI" id="CHEBI:456216"/>
        <dbReference type="EC" id="3.6.4.13"/>
    </reaction>
</comment>
<keyword evidence="7" id="KW-0694">RNA-binding</keyword>
<dbReference type="PROSITE" id="PS00039">
    <property type="entry name" value="DEAD_ATP_HELICASE"/>
    <property type="match status" value="1"/>
</dbReference>
<evidence type="ECO:0000256" key="11">
    <source>
        <dbReference type="ARBA" id="ARBA00030297"/>
    </source>
</evidence>
<evidence type="ECO:0000256" key="9">
    <source>
        <dbReference type="ARBA" id="ARBA00024352"/>
    </source>
</evidence>
<dbReference type="PANTHER" id="PTHR47958">
    <property type="entry name" value="ATP-DEPENDENT RNA HELICASE DBP3"/>
    <property type="match status" value="1"/>
</dbReference>
<organism evidence="19 20">
    <name type="scientific">Daphnia galeata</name>
    <dbReference type="NCBI Taxonomy" id="27404"/>
    <lineage>
        <taxon>Eukaryota</taxon>
        <taxon>Metazoa</taxon>
        <taxon>Ecdysozoa</taxon>
        <taxon>Arthropoda</taxon>
        <taxon>Crustacea</taxon>
        <taxon>Branchiopoda</taxon>
        <taxon>Diplostraca</taxon>
        <taxon>Cladocera</taxon>
        <taxon>Anomopoda</taxon>
        <taxon>Daphniidae</taxon>
        <taxon>Daphnia</taxon>
    </lineage>
</organism>
<dbReference type="SUPFAM" id="SSF52540">
    <property type="entry name" value="P-loop containing nucleoside triphosphate hydrolases"/>
    <property type="match status" value="1"/>
</dbReference>
<dbReference type="PROSITE" id="PS51194">
    <property type="entry name" value="HELICASE_CTER"/>
    <property type="match status" value="1"/>
</dbReference>
<keyword evidence="2" id="KW-0396">Initiation factor</keyword>
<dbReference type="Gene3D" id="3.40.50.300">
    <property type="entry name" value="P-loop containing nucleotide triphosphate hydrolases"/>
    <property type="match status" value="2"/>
</dbReference>
<dbReference type="SMART" id="SM00487">
    <property type="entry name" value="DEXDc"/>
    <property type="match status" value="1"/>
</dbReference>
<feature type="region of interest" description="Disordered" evidence="15">
    <location>
        <begin position="1"/>
        <end position="48"/>
    </location>
</feature>
<evidence type="ECO:0000256" key="1">
    <source>
        <dbReference type="ARBA" id="ARBA00012552"/>
    </source>
</evidence>
<keyword evidence="8" id="KW-0648">Protein biosynthesis</keyword>
<feature type="domain" description="Helicase ATP-binding" evidence="16">
    <location>
        <begin position="87"/>
        <end position="272"/>
    </location>
</feature>
<evidence type="ECO:0000256" key="6">
    <source>
        <dbReference type="ARBA" id="ARBA00022840"/>
    </source>
</evidence>
<dbReference type="GO" id="GO:0005524">
    <property type="term" value="F:ATP binding"/>
    <property type="evidence" value="ECO:0007669"/>
    <property type="project" value="UniProtKB-KW"/>
</dbReference>
<comment type="similarity">
    <text evidence="9">Belongs to the DEAD box helicase family. eIF4A subfamily.</text>
</comment>
<evidence type="ECO:0000256" key="12">
    <source>
        <dbReference type="ARBA" id="ARBA00047984"/>
    </source>
</evidence>
<dbReference type="PROSITE" id="PS51195">
    <property type="entry name" value="Q_MOTIF"/>
    <property type="match status" value="1"/>
</dbReference>
<protein>
    <recommendedName>
        <fullName evidence="10">Eukaryotic initiation factor 4A</fullName>
        <ecNumber evidence="1">3.6.4.13</ecNumber>
    </recommendedName>
    <alternativeName>
        <fullName evidence="11">ATP-dependent RNA helicase eIF4A</fullName>
    </alternativeName>
</protein>
<dbReference type="CDD" id="cd18787">
    <property type="entry name" value="SF2_C_DEAD"/>
    <property type="match status" value="1"/>
</dbReference>